<reference evidence="1" key="1">
    <citation type="submission" date="2021-02" db="EMBL/GenBank/DDBJ databases">
        <authorList>
            <consortium name="DOE Joint Genome Institute"/>
            <person name="Ahrendt S."/>
            <person name="Looney B.P."/>
            <person name="Miyauchi S."/>
            <person name="Morin E."/>
            <person name="Drula E."/>
            <person name="Courty P.E."/>
            <person name="Chicoki N."/>
            <person name="Fauchery L."/>
            <person name="Kohler A."/>
            <person name="Kuo A."/>
            <person name="Labutti K."/>
            <person name="Pangilinan J."/>
            <person name="Lipzen A."/>
            <person name="Riley R."/>
            <person name="Andreopoulos W."/>
            <person name="He G."/>
            <person name="Johnson J."/>
            <person name="Barry K.W."/>
            <person name="Grigoriev I.V."/>
            <person name="Nagy L."/>
            <person name="Hibbett D."/>
            <person name="Henrissat B."/>
            <person name="Matheny P.B."/>
            <person name="Labbe J."/>
            <person name="Martin F."/>
        </authorList>
    </citation>
    <scope>NUCLEOTIDE SEQUENCE</scope>
    <source>
        <strain evidence="1">FP105234-sp</strain>
    </source>
</reference>
<organism evidence="1 2">
    <name type="scientific">Auriscalpium vulgare</name>
    <dbReference type="NCBI Taxonomy" id="40419"/>
    <lineage>
        <taxon>Eukaryota</taxon>
        <taxon>Fungi</taxon>
        <taxon>Dikarya</taxon>
        <taxon>Basidiomycota</taxon>
        <taxon>Agaricomycotina</taxon>
        <taxon>Agaricomycetes</taxon>
        <taxon>Russulales</taxon>
        <taxon>Auriscalpiaceae</taxon>
        <taxon>Auriscalpium</taxon>
    </lineage>
</organism>
<comment type="caution">
    <text evidence="1">The sequence shown here is derived from an EMBL/GenBank/DDBJ whole genome shotgun (WGS) entry which is preliminary data.</text>
</comment>
<accession>A0ACB8R2U4</accession>
<proteinExistence type="predicted"/>
<evidence type="ECO:0000313" key="1">
    <source>
        <dbReference type="EMBL" id="KAI0038429.1"/>
    </source>
</evidence>
<dbReference type="Proteomes" id="UP000814033">
    <property type="component" value="Unassembled WGS sequence"/>
</dbReference>
<reference evidence="1" key="2">
    <citation type="journal article" date="2022" name="New Phytol.">
        <title>Evolutionary transition to the ectomycorrhizal habit in the genomes of a hyperdiverse lineage of mushroom-forming fungi.</title>
        <authorList>
            <person name="Looney B."/>
            <person name="Miyauchi S."/>
            <person name="Morin E."/>
            <person name="Drula E."/>
            <person name="Courty P.E."/>
            <person name="Kohler A."/>
            <person name="Kuo A."/>
            <person name="LaButti K."/>
            <person name="Pangilinan J."/>
            <person name="Lipzen A."/>
            <person name="Riley R."/>
            <person name="Andreopoulos W."/>
            <person name="He G."/>
            <person name="Johnson J."/>
            <person name="Nolan M."/>
            <person name="Tritt A."/>
            <person name="Barry K.W."/>
            <person name="Grigoriev I.V."/>
            <person name="Nagy L.G."/>
            <person name="Hibbett D."/>
            <person name="Henrissat B."/>
            <person name="Matheny P.B."/>
            <person name="Labbe J."/>
            <person name="Martin F.M."/>
        </authorList>
    </citation>
    <scope>NUCLEOTIDE SEQUENCE</scope>
    <source>
        <strain evidence="1">FP105234-sp</strain>
    </source>
</reference>
<dbReference type="EMBL" id="MU276504">
    <property type="protein sequence ID" value="KAI0038429.1"/>
    <property type="molecule type" value="Genomic_DNA"/>
</dbReference>
<protein>
    <submittedName>
        <fullName evidence="1">Uncharacterized protein</fullName>
    </submittedName>
</protein>
<sequence>MFDDHGVYRLQSCGTIPIVYLVALHNKGGVSKFWRPSNVVAMVKDFHSYTRTRRVPRHSRGLAARRHSGNRAVAVSDRTSTQRASLHALTYPSRTSPPYL</sequence>
<evidence type="ECO:0000313" key="2">
    <source>
        <dbReference type="Proteomes" id="UP000814033"/>
    </source>
</evidence>
<name>A0ACB8R2U4_9AGAM</name>
<keyword evidence="2" id="KW-1185">Reference proteome</keyword>
<gene>
    <name evidence="1" type="ORF">FA95DRAFT_1567750</name>
</gene>